<name>A0A7N9D6T5_MACFA</name>
<protein>
    <submittedName>
        <fullName evidence="2">Uncharacterized protein</fullName>
    </submittedName>
</protein>
<evidence type="ECO:0000313" key="2">
    <source>
        <dbReference type="Ensembl" id="ENSMFAP00000060148.1"/>
    </source>
</evidence>
<accession>A0A7N9D6T5</accession>
<proteinExistence type="predicted"/>
<dbReference type="PANTHER" id="PTHR31663">
    <property type="entry name" value="COILED-COIL DOMAIN-CONTAINING PROTEIN 3"/>
    <property type="match status" value="1"/>
</dbReference>
<reference evidence="2" key="2">
    <citation type="submission" date="2025-08" db="UniProtKB">
        <authorList>
            <consortium name="Ensembl"/>
        </authorList>
    </citation>
    <scope>IDENTIFICATION</scope>
</reference>
<reference evidence="2" key="3">
    <citation type="submission" date="2025-09" db="UniProtKB">
        <authorList>
            <consortium name="Ensembl"/>
        </authorList>
    </citation>
    <scope>IDENTIFICATION</scope>
</reference>
<feature type="region of interest" description="Disordered" evidence="1">
    <location>
        <begin position="99"/>
        <end position="122"/>
    </location>
</feature>
<organism evidence="2 3">
    <name type="scientific">Macaca fascicularis</name>
    <name type="common">Crab-eating macaque</name>
    <name type="synonym">Cynomolgus monkey</name>
    <dbReference type="NCBI Taxonomy" id="9541"/>
    <lineage>
        <taxon>Eukaryota</taxon>
        <taxon>Metazoa</taxon>
        <taxon>Chordata</taxon>
        <taxon>Craniata</taxon>
        <taxon>Vertebrata</taxon>
        <taxon>Euteleostomi</taxon>
        <taxon>Mammalia</taxon>
        <taxon>Eutheria</taxon>
        <taxon>Euarchontoglires</taxon>
        <taxon>Primates</taxon>
        <taxon>Haplorrhini</taxon>
        <taxon>Catarrhini</taxon>
        <taxon>Cercopithecidae</taxon>
        <taxon>Cercopithecinae</taxon>
        <taxon>Macaca</taxon>
    </lineage>
</organism>
<dbReference type="PANTHER" id="PTHR31663:SF4">
    <property type="entry name" value="COILED-COIL DOMAIN-CONTAINING PROTEIN 3"/>
    <property type="match status" value="1"/>
</dbReference>
<sequence>IGLFTHSLQVWLPFCSCSRDSKMRRQRMDEGQRILPNGVSFQCNIRTDTQKNRCMFSSIYHFSQCSQGSGLKLFSASWEARKDSSLQCSSVYKAQYEPQGHSKNLNDKSKTLSKRKRQPKEKINKIDRPLRYNNKKNRTLEIARQKRSENLATKAINHVNSKGAMR</sequence>
<dbReference type="InterPro" id="IPR040311">
    <property type="entry name" value="CCDC3"/>
</dbReference>
<dbReference type="GO" id="GO:0010629">
    <property type="term" value="P:negative regulation of gene expression"/>
    <property type="evidence" value="ECO:0007669"/>
    <property type="project" value="TreeGrafter"/>
</dbReference>
<evidence type="ECO:0000313" key="3">
    <source>
        <dbReference type="Proteomes" id="UP000233100"/>
    </source>
</evidence>
<keyword evidence="3" id="KW-1185">Reference proteome</keyword>
<dbReference type="Proteomes" id="UP000233100">
    <property type="component" value="Chromosome 9"/>
</dbReference>
<reference evidence="2 3" key="1">
    <citation type="submission" date="2013-03" db="EMBL/GenBank/DDBJ databases">
        <authorList>
            <person name="Warren W."/>
            <person name="Wilson R.K."/>
        </authorList>
    </citation>
    <scope>NUCLEOTIDE SEQUENCE</scope>
</reference>
<dbReference type="GO" id="GO:0005576">
    <property type="term" value="C:extracellular region"/>
    <property type="evidence" value="ECO:0007669"/>
    <property type="project" value="TreeGrafter"/>
</dbReference>
<dbReference type="AlphaFoldDB" id="A0A7N9D6T5"/>
<dbReference type="Ensembl" id="ENSMFAT00000099426.1">
    <property type="protein sequence ID" value="ENSMFAP00000060148.1"/>
    <property type="gene ID" value="ENSMFAG00000059262.1"/>
</dbReference>
<evidence type="ECO:0000256" key="1">
    <source>
        <dbReference type="SAM" id="MobiDB-lite"/>
    </source>
</evidence>